<organism evidence="2 3">
    <name type="scientific">Mycena rosella</name>
    <name type="common">Pink bonnet</name>
    <name type="synonym">Agaricus rosellus</name>
    <dbReference type="NCBI Taxonomy" id="1033263"/>
    <lineage>
        <taxon>Eukaryota</taxon>
        <taxon>Fungi</taxon>
        <taxon>Dikarya</taxon>
        <taxon>Basidiomycota</taxon>
        <taxon>Agaricomycotina</taxon>
        <taxon>Agaricomycetes</taxon>
        <taxon>Agaricomycetidae</taxon>
        <taxon>Agaricales</taxon>
        <taxon>Marasmiineae</taxon>
        <taxon>Mycenaceae</taxon>
        <taxon>Mycena</taxon>
    </lineage>
</organism>
<dbReference type="PANTHER" id="PTHR34598">
    <property type="entry name" value="BLL6449 PROTEIN"/>
    <property type="match status" value="1"/>
</dbReference>
<protein>
    <submittedName>
        <fullName evidence="2">Uncharacterized protein</fullName>
    </submittedName>
</protein>
<dbReference type="Proteomes" id="UP001221757">
    <property type="component" value="Unassembled WGS sequence"/>
</dbReference>
<sequence length="166" mass="18474">MATRTPDGKTAPIVFALPPPDGTRVYQDIRANYKNFALEVQNVEIHNLRGTEVAATLDTTGFQLYKHAAKHTAFTSYAEIKEEYYPESIELLKRVTGASRVVLFDHSQFLSSVAVLYWGSTISDGPDTARPAQPATQAHLDQLNTGALARLRLHMRAEQVPELLKH</sequence>
<evidence type="ECO:0000256" key="1">
    <source>
        <dbReference type="ARBA" id="ARBA00023604"/>
    </source>
</evidence>
<keyword evidence="3" id="KW-1185">Reference proteome</keyword>
<evidence type="ECO:0000313" key="3">
    <source>
        <dbReference type="Proteomes" id="UP001221757"/>
    </source>
</evidence>
<dbReference type="PANTHER" id="PTHR34598:SF4">
    <property type="entry name" value="7ALPHA-CEPHEM-METHOXYLASE P8 CHAIN RELATED PROTEIN"/>
    <property type="match status" value="1"/>
</dbReference>
<evidence type="ECO:0000313" key="2">
    <source>
        <dbReference type="EMBL" id="KAJ7692690.1"/>
    </source>
</evidence>
<comment type="similarity">
    <text evidence="1">Belongs to the asaB hydroxylase/desaturase family.</text>
</comment>
<gene>
    <name evidence="2" type="ORF">B0H17DRAFT_1132926</name>
</gene>
<accession>A0AAD7DK06</accession>
<proteinExistence type="inferred from homology"/>
<dbReference type="GO" id="GO:0016491">
    <property type="term" value="F:oxidoreductase activity"/>
    <property type="evidence" value="ECO:0007669"/>
    <property type="project" value="InterPro"/>
</dbReference>
<comment type="caution">
    <text evidence="2">The sequence shown here is derived from an EMBL/GenBank/DDBJ whole genome shotgun (WGS) entry which is preliminary data.</text>
</comment>
<dbReference type="InterPro" id="IPR044053">
    <property type="entry name" value="AsaB-like"/>
</dbReference>
<dbReference type="AlphaFoldDB" id="A0AAD7DK06"/>
<dbReference type="EMBL" id="JARKIE010000050">
    <property type="protein sequence ID" value="KAJ7692690.1"/>
    <property type="molecule type" value="Genomic_DNA"/>
</dbReference>
<name>A0AAD7DK06_MYCRO</name>
<reference evidence="2" key="1">
    <citation type="submission" date="2023-03" db="EMBL/GenBank/DDBJ databases">
        <title>Massive genome expansion in bonnet fungi (Mycena s.s.) driven by repeated elements and novel gene families across ecological guilds.</title>
        <authorList>
            <consortium name="Lawrence Berkeley National Laboratory"/>
            <person name="Harder C.B."/>
            <person name="Miyauchi S."/>
            <person name="Viragh M."/>
            <person name="Kuo A."/>
            <person name="Thoen E."/>
            <person name="Andreopoulos B."/>
            <person name="Lu D."/>
            <person name="Skrede I."/>
            <person name="Drula E."/>
            <person name="Henrissat B."/>
            <person name="Morin E."/>
            <person name="Kohler A."/>
            <person name="Barry K."/>
            <person name="LaButti K."/>
            <person name="Morin E."/>
            <person name="Salamov A."/>
            <person name="Lipzen A."/>
            <person name="Mereny Z."/>
            <person name="Hegedus B."/>
            <person name="Baldrian P."/>
            <person name="Stursova M."/>
            <person name="Weitz H."/>
            <person name="Taylor A."/>
            <person name="Grigoriev I.V."/>
            <person name="Nagy L.G."/>
            <person name="Martin F."/>
            <person name="Kauserud H."/>
        </authorList>
    </citation>
    <scope>NUCLEOTIDE SEQUENCE</scope>
    <source>
        <strain evidence="2">CBHHK067</strain>
    </source>
</reference>